<sequence length="312" mass="33287">MDEQLVLASTPADGVRVLALNRPSKRNALSQELITVFLEQLNTASRDDGVRVIVITGSSSFFCGTGYSPRGTCRALTGADIGEISRLDAEDARGCRYLADLCSGMQAVRKPLIAAVEGMALGGGFELALMCDLIFSADGSRFGLPEVKIGLIPGAGGTQRLTNAVGKYKAMQMILLGQPISAEEARSVGLVAQLYESGKVLEHVVKDHASTLAALSPTALGLAKEAICRSDDLGADHEFERSLYYFAFGTGDKREGVKAFLEKRKPEWGPRLGTDVVNLPTLVFTVSTPHWLPILLGCRTGIDAFTPVLDPS</sequence>
<reference evidence="4 5" key="1">
    <citation type="submission" date="2020-05" db="EMBL/GenBank/DDBJ databases">
        <title>Identification and distribution of gene clusters putatively required for synthesis of sphingolipid metabolism inhibitors in phylogenetically diverse species of the filamentous fungus Fusarium.</title>
        <authorList>
            <person name="Kim H.-S."/>
            <person name="Busman M."/>
            <person name="Brown D.W."/>
            <person name="Divon H."/>
            <person name="Uhlig S."/>
            <person name="Proctor R.H."/>
        </authorList>
    </citation>
    <scope>NUCLEOTIDE SEQUENCE [LARGE SCALE GENOMIC DNA]</scope>
    <source>
        <strain evidence="4 5">NRRL 53147</strain>
    </source>
</reference>
<accession>A0A8H5N4S1</accession>
<keyword evidence="2" id="KW-0456">Lyase</keyword>
<dbReference type="Proteomes" id="UP000522262">
    <property type="component" value="Unassembled WGS sequence"/>
</dbReference>
<dbReference type="Gene3D" id="1.10.12.10">
    <property type="entry name" value="Lyase 2-enoyl-coa Hydratase, Chain A, domain 2"/>
    <property type="match status" value="1"/>
</dbReference>
<keyword evidence="5" id="KW-1185">Reference proteome</keyword>
<comment type="caution">
    <text evidence="4">The sequence shown here is derived from an EMBL/GenBank/DDBJ whole genome shotgun (WGS) entry which is preliminary data.</text>
</comment>
<dbReference type="InterPro" id="IPR014748">
    <property type="entry name" value="Enoyl-CoA_hydra_C"/>
</dbReference>
<dbReference type="InterPro" id="IPR018376">
    <property type="entry name" value="Enoyl-CoA_hyd/isom_CS"/>
</dbReference>
<dbReference type="PANTHER" id="PTHR11941">
    <property type="entry name" value="ENOYL-COA HYDRATASE-RELATED"/>
    <property type="match status" value="1"/>
</dbReference>
<dbReference type="Gene3D" id="3.90.226.10">
    <property type="entry name" value="2-enoyl-CoA Hydratase, Chain A, domain 1"/>
    <property type="match status" value="1"/>
</dbReference>
<dbReference type="FunFam" id="3.90.226.10:FF:000009">
    <property type="entry name" value="Carnitinyl-CoA dehydratase"/>
    <property type="match status" value="1"/>
</dbReference>
<gene>
    <name evidence="4" type="ORF">FMEXI_3171</name>
</gene>
<dbReference type="FunFam" id="1.10.12.10:FF:000001">
    <property type="entry name" value="Probable enoyl-CoA hydratase, mitochondrial"/>
    <property type="match status" value="1"/>
</dbReference>
<dbReference type="GO" id="GO:0016836">
    <property type="term" value="F:hydro-lyase activity"/>
    <property type="evidence" value="ECO:0007669"/>
    <property type="project" value="UniProtKB-ARBA"/>
</dbReference>
<evidence type="ECO:0000313" key="5">
    <source>
        <dbReference type="Proteomes" id="UP000522262"/>
    </source>
</evidence>
<name>A0A8H5N4S1_9HYPO</name>
<organism evidence="4 5">
    <name type="scientific">Fusarium mexicanum</name>
    <dbReference type="NCBI Taxonomy" id="751941"/>
    <lineage>
        <taxon>Eukaryota</taxon>
        <taxon>Fungi</taxon>
        <taxon>Dikarya</taxon>
        <taxon>Ascomycota</taxon>
        <taxon>Pezizomycotina</taxon>
        <taxon>Sordariomycetes</taxon>
        <taxon>Hypocreomycetidae</taxon>
        <taxon>Hypocreales</taxon>
        <taxon>Nectriaceae</taxon>
        <taxon>Fusarium</taxon>
        <taxon>Fusarium fujikuroi species complex</taxon>
    </lineage>
</organism>
<dbReference type="PROSITE" id="PS00166">
    <property type="entry name" value="ENOYL_COA_HYDRATASE"/>
    <property type="match status" value="1"/>
</dbReference>
<dbReference type="GO" id="GO:0005739">
    <property type="term" value="C:mitochondrion"/>
    <property type="evidence" value="ECO:0007669"/>
    <property type="project" value="TreeGrafter"/>
</dbReference>
<dbReference type="AlphaFoldDB" id="A0A8H5N4S1"/>
<evidence type="ECO:0000256" key="1">
    <source>
        <dbReference type="ARBA" id="ARBA00005254"/>
    </source>
</evidence>
<protein>
    <submittedName>
        <fullName evidence="4">Enoyl hydratase</fullName>
    </submittedName>
</protein>
<evidence type="ECO:0000256" key="3">
    <source>
        <dbReference type="RuleBase" id="RU003707"/>
    </source>
</evidence>
<comment type="similarity">
    <text evidence="1 3">Belongs to the enoyl-CoA hydratase/isomerase family.</text>
</comment>
<proteinExistence type="inferred from homology"/>
<dbReference type="InterPro" id="IPR029045">
    <property type="entry name" value="ClpP/crotonase-like_dom_sf"/>
</dbReference>
<dbReference type="Pfam" id="PF00378">
    <property type="entry name" value="ECH_1"/>
    <property type="match status" value="1"/>
</dbReference>
<dbReference type="SUPFAM" id="SSF52096">
    <property type="entry name" value="ClpP/crotonase"/>
    <property type="match status" value="1"/>
</dbReference>
<dbReference type="CDD" id="cd06558">
    <property type="entry name" value="crotonase-like"/>
    <property type="match status" value="1"/>
</dbReference>
<dbReference type="PANTHER" id="PTHR11941:SF166">
    <property type="entry name" value="ENOYL-COA HYDRATASE_ISOMERASE FAMILY PROTEIN (AFU_ORTHOLOGUE AFUA_8G01210)"/>
    <property type="match status" value="1"/>
</dbReference>
<dbReference type="GO" id="GO:0006635">
    <property type="term" value="P:fatty acid beta-oxidation"/>
    <property type="evidence" value="ECO:0007669"/>
    <property type="project" value="TreeGrafter"/>
</dbReference>
<dbReference type="InterPro" id="IPR001753">
    <property type="entry name" value="Enoyl-CoA_hydra/iso"/>
</dbReference>
<evidence type="ECO:0000256" key="2">
    <source>
        <dbReference type="ARBA" id="ARBA00023239"/>
    </source>
</evidence>
<dbReference type="EMBL" id="JAAOAM010000068">
    <property type="protein sequence ID" value="KAF5551605.1"/>
    <property type="molecule type" value="Genomic_DNA"/>
</dbReference>
<evidence type="ECO:0000313" key="4">
    <source>
        <dbReference type="EMBL" id="KAF5551605.1"/>
    </source>
</evidence>